<sequence length="219" mass="24825">MKINSIIVPEHLQEPIIRAYHECLTHPGVAVMYETIRAPLFWKGMETKILQFVQNCSSCTKNKHPTVKHGKLPTKTAVVRPWFEVAVDCIGPCGKNKFRAMTMIDTSTRLVGIQPVGDASSDDAAFVFDRCRYPSPLLLHAQVFSSPSYIWTIHLFDVKHTTNWDGQYQRKVALVAKNNERENAKRQSRTYAHKDKVLLRNDAGSIANMSPHLVVHTKS</sequence>
<dbReference type="PANTHER" id="PTHR37984">
    <property type="entry name" value="PROTEIN CBG26694"/>
    <property type="match status" value="1"/>
</dbReference>
<feature type="domain" description="Integrase zinc-binding" evidence="1">
    <location>
        <begin position="8"/>
        <end position="64"/>
    </location>
</feature>
<dbReference type="InterPro" id="IPR050951">
    <property type="entry name" value="Retrovirus_Pol_polyprotein"/>
</dbReference>
<dbReference type="Proteomes" id="UP000237271">
    <property type="component" value="Unassembled WGS sequence"/>
</dbReference>
<proteinExistence type="predicted"/>
<name>A0A2P4WY55_9STRA</name>
<dbReference type="Gene3D" id="1.10.340.70">
    <property type="match status" value="1"/>
</dbReference>
<dbReference type="EMBL" id="NCKW01020313">
    <property type="protein sequence ID" value="POM58219.1"/>
    <property type="molecule type" value="Genomic_DNA"/>
</dbReference>
<keyword evidence="3" id="KW-1185">Reference proteome</keyword>
<accession>A0A2P4WY55</accession>
<evidence type="ECO:0000313" key="3">
    <source>
        <dbReference type="Proteomes" id="UP000237271"/>
    </source>
</evidence>
<dbReference type="AlphaFoldDB" id="A0A2P4WY55"/>
<evidence type="ECO:0000259" key="1">
    <source>
        <dbReference type="Pfam" id="PF17921"/>
    </source>
</evidence>
<evidence type="ECO:0000313" key="2">
    <source>
        <dbReference type="EMBL" id="POM58219.1"/>
    </source>
</evidence>
<dbReference type="InterPro" id="IPR041588">
    <property type="entry name" value="Integrase_H2C2"/>
</dbReference>
<organism evidence="2 3">
    <name type="scientific">Phytophthora palmivora</name>
    <dbReference type="NCBI Taxonomy" id="4796"/>
    <lineage>
        <taxon>Eukaryota</taxon>
        <taxon>Sar</taxon>
        <taxon>Stramenopiles</taxon>
        <taxon>Oomycota</taxon>
        <taxon>Peronosporomycetes</taxon>
        <taxon>Peronosporales</taxon>
        <taxon>Peronosporaceae</taxon>
        <taxon>Phytophthora</taxon>
    </lineage>
</organism>
<reference evidence="2 3" key="1">
    <citation type="journal article" date="2017" name="Genome Biol. Evol.">
        <title>Phytophthora megakarya and P. palmivora, closely related causal agents of cacao black pod rot, underwent increases in genome sizes and gene numbers by different mechanisms.</title>
        <authorList>
            <person name="Ali S.S."/>
            <person name="Shao J."/>
            <person name="Lary D.J."/>
            <person name="Kronmiller B."/>
            <person name="Shen D."/>
            <person name="Strem M.D."/>
            <person name="Amoako-Attah I."/>
            <person name="Akrofi A.Y."/>
            <person name="Begoude B.A."/>
            <person name="Ten Hoopen G.M."/>
            <person name="Coulibaly K."/>
            <person name="Kebe B.I."/>
            <person name="Melnick R.L."/>
            <person name="Guiltinan M.J."/>
            <person name="Tyler B.M."/>
            <person name="Meinhardt L.W."/>
            <person name="Bailey B.A."/>
        </authorList>
    </citation>
    <scope>NUCLEOTIDE SEQUENCE [LARGE SCALE GENOMIC DNA]</scope>
    <source>
        <strain evidence="3">sbr112.9</strain>
    </source>
</reference>
<dbReference type="Pfam" id="PF17921">
    <property type="entry name" value="Integrase_H2C2"/>
    <property type="match status" value="1"/>
</dbReference>
<gene>
    <name evidence="2" type="ORF">PHPALM_37166</name>
</gene>
<protein>
    <submittedName>
        <fullName evidence="2">Rapid-growth-like protein 25</fullName>
    </submittedName>
</protein>
<dbReference type="PANTHER" id="PTHR37984:SF5">
    <property type="entry name" value="PROTEIN NYNRIN-LIKE"/>
    <property type="match status" value="1"/>
</dbReference>
<comment type="caution">
    <text evidence="2">The sequence shown here is derived from an EMBL/GenBank/DDBJ whole genome shotgun (WGS) entry which is preliminary data.</text>
</comment>